<comment type="caution">
    <text evidence="1">The sequence shown here is derived from an EMBL/GenBank/DDBJ whole genome shotgun (WGS) entry which is preliminary data.</text>
</comment>
<name>A0ACC2PVZ6_9HYME</name>
<proteinExistence type="predicted"/>
<accession>A0ACC2PVZ6</accession>
<reference evidence="1" key="1">
    <citation type="submission" date="2023-04" db="EMBL/GenBank/DDBJ databases">
        <title>A chromosome-level genome assembly of the parasitoid wasp Eretmocerus hayati.</title>
        <authorList>
            <person name="Zhong Y."/>
            <person name="Liu S."/>
            <person name="Liu Y."/>
        </authorList>
    </citation>
    <scope>NUCLEOTIDE SEQUENCE</scope>
    <source>
        <strain evidence="1">ZJU_SS_LIU_2023</strain>
    </source>
</reference>
<organism evidence="1 2">
    <name type="scientific">Eretmocerus hayati</name>
    <dbReference type="NCBI Taxonomy" id="131215"/>
    <lineage>
        <taxon>Eukaryota</taxon>
        <taxon>Metazoa</taxon>
        <taxon>Ecdysozoa</taxon>
        <taxon>Arthropoda</taxon>
        <taxon>Hexapoda</taxon>
        <taxon>Insecta</taxon>
        <taxon>Pterygota</taxon>
        <taxon>Neoptera</taxon>
        <taxon>Endopterygota</taxon>
        <taxon>Hymenoptera</taxon>
        <taxon>Apocrita</taxon>
        <taxon>Proctotrupomorpha</taxon>
        <taxon>Chalcidoidea</taxon>
        <taxon>Aphelinidae</taxon>
        <taxon>Aphelininae</taxon>
        <taxon>Eretmocerus</taxon>
    </lineage>
</organism>
<gene>
    <name evidence="1" type="ORF">QAD02_023490</name>
</gene>
<dbReference type="Proteomes" id="UP001239111">
    <property type="component" value="Chromosome 1"/>
</dbReference>
<sequence>MLARRDVIQSFLKHGADPNSTSPRRGEDILCLAIKSKLSSSQKKMDKIYIDILKLLIDHGARLFPTVDDTKSKNPVKIVLQYGNVLAFQLFLKYGLTLDRCKDWFPLHCAAKNNDSKVLEFLLIQKRFDIDQIDSDGYTPLHAAVEFNKIECVKILLAYKAEVNCINDVIYVSPLGIALELQDIDCMRLLISYGADVNLFRDDARIPLVVAVCNDFQECAELLLANNAKLLVFDELHSMNIYEIALATDNPKMLEILDAYKFLLASQEVNNEPSDPHLIDAALVGQDEELNSIRHMTEIALMQTSIIYGTTTFYEILTNKKICASYVENESVIRALESETLKDKFPIYSQSLINRFAEAKNHADLLKRATDKLSKILGFDAHLYYLVARRILAHFDEKDLHGLTLI</sequence>
<protein>
    <submittedName>
        <fullName evidence="1">Uncharacterized protein</fullName>
    </submittedName>
</protein>
<keyword evidence="2" id="KW-1185">Reference proteome</keyword>
<evidence type="ECO:0000313" key="1">
    <source>
        <dbReference type="EMBL" id="KAJ8687696.1"/>
    </source>
</evidence>
<dbReference type="EMBL" id="CM056741">
    <property type="protein sequence ID" value="KAJ8687696.1"/>
    <property type="molecule type" value="Genomic_DNA"/>
</dbReference>
<evidence type="ECO:0000313" key="2">
    <source>
        <dbReference type="Proteomes" id="UP001239111"/>
    </source>
</evidence>